<evidence type="ECO:0000313" key="18">
    <source>
        <dbReference type="Ensembl" id="ENSATEP00000055954.2"/>
    </source>
</evidence>
<feature type="region of interest" description="Disordered" evidence="14">
    <location>
        <begin position="1"/>
        <end position="48"/>
    </location>
</feature>
<evidence type="ECO:0000259" key="15">
    <source>
        <dbReference type="PROSITE" id="PS50011"/>
    </source>
</evidence>
<reference evidence="18" key="2">
    <citation type="submission" date="2025-08" db="UniProtKB">
        <authorList>
            <consortium name="Ensembl"/>
        </authorList>
    </citation>
    <scope>IDENTIFICATION</scope>
</reference>
<feature type="compositionally biased region" description="Basic and acidic residues" evidence="14">
    <location>
        <begin position="320"/>
        <end position="335"/>
    </location>
</feature>
<dbReference type="CDD" id="cd17134">
    <property type="entry name" value="RBD_BRAF"/>
    <property type="match status" value="1"/>
</dbReference>
<comment type="catalytic activity">
    <reaction evidence="12">
        <text>L-seryl-[protein] + ATP = O-phospho-L-seryl-[protein] + ADP + H(+)</text>
        <dbReference type="Rhea" id="RHEA:17989"/>
        <dbReference type="Rhea" id="RHEA-COMP:9863"/>
        <dbReference type="Rhea" id="RHEA-COMP:11604"/>
        <dbReference type="ChEBI" id="CHEBI:15378"/>
        <dbReference type="ChEBI" id="CHEBI:29999"/>
        <dbReference type="ChEBI" id="CHEBI:30616"/>
        <dbReference type="ChEBI" id="CHEBI:83421"/>
        <dbReference type="ChEBI" id="CHEBI:456216"/>
        <dbReference type="EC" id="2.7.11.1"/>
    </reaction>
</comment>
<keyword evidence="8" id="KW-0418">Kinase</keyword>
<dbReference type="SUPFAM" id="SSF56112">
    <property type="entry name" value="Protein kinase-like (PK-like)"/>
    <property type="match status" value="1"/>
</dbReference>
<comment type="similarity">
    <text evidence="1">Belongs to the protein kinase superfamily. TKL Ser/Thr protein kinase family. RAF subfamily.</text>
</comment>
<comment type="catalytic activity">
    <reaction evidence="11">
        <text>L-threonyl-[protein] + ATP = O-phospho-L-threonyl-[protein] + ADP + H(+)</text>
        <dbReference type="Rhea" id="RHEA:46608"/>
        <dbReference type="Rhea" id="RHEA-COMP:11060"/>
        <dbReference type="Rhea" id="RHEA-COMP:11605"/>
        <dbReference type="ChEBI" id="CHEBI:15378"/>
        <dbReference type="ChEBI" id="CHEBI:30013"/>
        <dbReference type="ChEBI" id="CHEBI:30616"/>
        <dbReference type="ChEBI" id="CHEBI:61977"/>
        <dbReference type="ChEBI" id="CHEBI:456216"/>
        <dbReference type="EC" id="2.7.11.1"/>
    </reaction>
</comment>
<dbReference type="PROSITE" id="PS00107">
    <property type="entry name" value="PROTEIN_KINASE_ATP"/>
    <property type="match status" value="1"/>
</dbReference>
<dbReference type="PROSITE" id="PS00479">
    <property type="entry name" value="ZF_DAG_PE_1"/>
    <property type="match status" value="1"/>
</dbReference>
<dbReference type="CDD" id="cd14062">
    <property type="entry name" value="STKc_Raf"/>
    <property type="match status" value="1"/>
</dbReference>
<dbReference type="InterPro" id="IPR011009">
    <property type="entry name" value="Kinase-like_dom_sf"/>
</dbReference>
<keyword evidence="6" id="KW-0479">Metal-binding</keyword>
<dbReference type="Gene3D" id="3.30.200.20">
    <property type="entry name" value="Phosphorylase Kinase, domain 1"/>
    <property type="match status" value="1"/>
</dbReference>
<dbReference type="EC" id="2.7.11.1" evidence="2"/>
<dbReference type="FunFam" id="3.30.200.20:FF:000024">
    <property type="entry name" value="B-Raf proto-oncogene serine/threonine-protein kinase"/>
    <property type="match status" value="1"/>
</dbReference>
<dbReference type="Ensembl" id="ENSATET00000062755.2">
    <property type="protein sequence ID" value="ENSATEP00000055954.2"/>
    <property type="gene ID" value="ENSATEG00000023130.3"/>
</dbReference>
<evidence type="ECO:0000256" key="7">
    <source>
        <dbReference type="ARBA" id="ARBA00022741"/>
    </source>
</evidence>
<proteinExistence type="inferred from homology"/>
<keyword evidence="7 13" id="KW-0547">Nucleotide-binding</keyword>
<reference evidence="18" key="1">
    <citation type="submission" date="2021-04" db="EMBL/GenBank/DDBJ databases">
        <authorList>
            <consortium name="Wellcome Sanger Institute Data Sharing"/>
        </authorList>
    </citation>
    <scope>NUCLEOTIDE SEQUENCE [LARGE SCALE GENOMIC DNA]</scope>
</reference>
<evidence type="ECO:0000256" key="10">
    <source>
        <dbReference type="ARBA" id="ARBA00022840"/>
    </source>
</evidence>
<dbReference type="SUPFAM" id="SSF57889">
    <property type="entry name" value="Cysteine-rich domain"/>
    <property type="match status" value="1"/>
</dbReference>
<dbReference type="InterPro" id="IPR029071">
    <property type="entry name" value="Ubiquitin-like_domsf"/>
</dbReference>
<evidence type="ECO:0000256" key="11">
    <source>
        <dbReference type="ARBA" id="ARBA00047899"/>
    </source>
</evidence>
<dbReference type="InterPro" id="IPR001245">
    <property type="entry name" value="Ser-Thr/Tyr_kinase_cat_dom"/>
</dbReference>
<gene>
    <name evidence="18" type="primary">BRAF</name>
</gene>
<dbReference type="InterPro" id="IPR051681">
    <property type="entry name" value="Ser/Thr_Kinases-Pseudokinases"/>
</dbReference>
<evidence type="ECO:0000256" key="12">
    <source>
        <dbReference type="ARBA" id="ARBA00048679"/>
    </source>
</evidence>
<evidence type="ECO:0000256" key="1">
    <source>
        <dbReference type="ARBA" id="ARBA00010507"/>
    </source>
</evidence>
<dbReference type="Pfam" id="PF00130">
    <property type="entry name" value="C1_1"/>
    <property type="match status" value="1"/>
</dbReference>
<dbReference type="FunFam" id="3.10.20.90:FF:000015">
    <property type="entry name" value="B-Raf proto-oncogene serine/threonine-protein kinase"/>
    <property type="match status" value="1"/>
</dbReference>
<dbReference type="GO" id="GO:0005829">
    <property type="term" value="C:cytosol"/>
    <property type="evidence" value="ECO:0007669"/>
    <property type="project" value="TreeGrafter"/>
</dbReference>
<dbReference type="GeneTree" id="ENSGT00940000156154"/>
<name>A0A7N6B594_ANATE</name>
<feature type="region of interest" description="Disordered" evidence="14">
    <location>
        <begin position="388"/>
        <end position="437"/>
    </location>
</feature>
<dbReference type="FunFam" id="3.30.60.20:FF:000004">
    <property type="entry name" value="B-Raf proto-oncogene serine/threonine-protein kinase"/>
    <property type="match status" value="1"/>
</dbReference>
<evidence type="ECO:0000256" key="5">
    <source>
        <dbReference type="ARBA" id="ARBA00022679"/>
    </source>
</evidence>
<feature type="domain" description="Protein kinase" evidence="15">
    <location>
        <begin position="443"/>
        <end position="703"/>
    </location>
</feature>
<dbReference type="Proteomes" id="UP000265040">
    <property type="component" value="Chromosome 23"/>
</dbReference>
<dbReference type="SMART" id="SM00109">
    <property type="entry name" value="C1"/>
    <property type="match status" value="1"/>
</dbReference>
<evidence type="ECO:0000256" key="4">
    <source>
        <dbReference type="ARBA" id="ARBA00022553"/>
    </source>
</evidence>
<dbReference type="InterPro" id="IPR002219">
    <property type="entry name" value="PKC_DAG/PE"/>
</dbReference>
<keyword evidence="10 13" id="KW-0067">ATP-binding</keyword>
<evidence type="ECO:0000256" key="3">
    <source>
        <dbReference type="ARBA" id="ARBA00022527"/>
    </source>
</evidence>
<feature type="region of interest" description="Disordered" evidence="14">
    <location>
        <begin position="313"/>
        <end position="341"/>
    </location>
</feature>
<dbReference type="GO" id="GO:0005739">
    <property type="term" value="C:mitochondrion"/>
    <property type="evidence" value="ECO:0007669"/>
    <property type="project" value="TreeGrafter"/>
</dbReference>
<evidence type="ECO:0000256" key="8">
    <source>
        <dbReference type="ARBA" id="ARBA00022777"/>
    </source>
</evidence>
<feature type="domain" description="RBD" evidence="17">
    <location>
        <begin position="169"/>
        <end position="241"/>
    </location>
</feature>
<dbReference type="InterPro" id="IPR003116">
    <property type="entry name" value="RBD_dom"/>
</dbReference>
<dbReference type="InterPro" id="IPR000719">
    <property type="entry name" value="Prot_kinase_dom"/>
</dbReference>
<dbReference type="PROSITE" id="PS50011">
    <property type="entry name" value="PROTEIN_KINASE_DOM"/>
    <property type="match status" value="1"/>
</dbReference>
<feature type="compositionally biased region" description="Polar residues" evidence="14">
    <location>
        <begin position="394"/>
        <end position="408"/>
    </location>
</feature>
<keyword evidence="4" id="KW-0597">Phosphoprotein</keyword>
<dbReference type="PANTHER" id="PTHR44329:SF240">
    <property type="entry name" value="SERINE_THREONINE-PROTEIN KINASE B-RAF"/>
    <property type="match status" value="1"/>
</dbReference>
<dbReference type="GO" id="GO:0005886">
    <property type="term" value="C:plasma membrane"/>
    <property type="evidence" value="ECO:0007669"/>
    <property type="project" value="TreeGrafter"/>
</dbReference>
<keyword evidence="5" id="KW-0808">Transferase</keyword>
<dbReference type="PROSITE" id="PS00108">
    <property type="entry name" value="PROTEIN_KINASE_ST"/>
    <property type="match status" value="1"/>
</dbReference>
<evidence type="ECO:0000256" key="6">
    <source>
        <dbReference type="ARBA" id="ARBA00022723"/>
    </source>
</evidence>
<dbReference type="SMART" id="SM00220">
    <property type="entry name" value="S_TKc"/>
    <property type="match status" value="1"/>
</dbReference>
<dbReference type="PROSITE" id="PS50898">
    <property type="entry name" value="RBD"/>
    <property type="match status" value="1"/>
</dbReference>
<feature type="compositionally biased region" description="Basic and acidic residues" evidence="14">
    <location>
        <begin position="409"/>
        <end position="433"/>
    </location>
</feature>
<dbReference type="Pfam" id="PF02196">
    <property type="entry name" value="RBD"/>
    <property type="match status" value="1"/>
</dbReference>
<dbReference type="SMART" id="SM00455">
    <property type="entry name" value="RBD"/>
    <property type="match status" value="1"/>
</dbReference>
<dbReference type="Pfam" id="PF07714">
    <property type="entry name" value="PK_Tyr_Ser-Thr"/>
    <property type="match status" value="1"/>
</dbReference>
<organism evidence="18 19">
    <name type="scientific">Anabas testudineus</name>
    <name type="common">Climbing perch</name>
    <name type="synonym">Anthias testudineus</name>
    <dbReference type="NCBI Taxonomy" id="64144"/>
    <lineage>
        <taxon>Eukaryota</taxon>
        <taxon>Metazoa</taxon>
        <taxon>Chordata</taxon>
        <taxon>Craniata</taxon>
        <taxon>Vertebrata</taxon>
        <taxon>Euteleostomi</taxon>
        <taxon>Actinopterygii</taxon>
        <taxon>Neopterygii</taxon>
        <taxon>Teleostei</taxon>
        <taxon>Neoteleostei</taxon>
        <taxon>Acanthomorphata</taxon>
        <taxon>Anabantaria</taxon>
        <taxon>Anabantiformes</taxon>
        <taxon>Anabantoidei</taxon>
        <taxon>Anabantidae</taxon>
        <taxon>Anabas</taxon>
    </lineage>
</organism>
<dbReference type="Gene3D" id="3.30.60.20">
    <property type="match status" value="1"/>
</dbReference>
<evidence type="ECO:0000256" key="9">
    <source>
        <dbReference type="ARBA" id="ARBA00022833"/>
    </source>
</evidence>
<dbReference type="GO" id="GO:0004709">
    <property type="term" value="F:MAP kinase kinase kinase activity"/>
    <property type="evidence" value="ECO:0007669"/>
    <property type="project" value="TreeGrafter"/>
</dbReference>
<dbReference type="GO" id="GO:0005524">
    <property type="term" value="F:ATP binding"/>
    <property type="evidence" value="ECO:0007669"/>
    <property type="project" value="UniProtKB-UniRule"/>
</dbReference>
<dbReference type="SUPFAM" id="SSF54236">
    <property type="entry name" value="Ubiquitin-like"/>
    <property type="match status" value="1"/>
</dbReference>
<dbReference type="InterPro" id="IPR020454">
    <property type="entry name" value="DAG/PE-bd"/>
</dbReference>
<dbReference type="Gene3D" id="3.10.20.90">
    <property type="entry name" value="Phosphatidylinositol 3-kinase Catalytic Subunit, Chain A, domain 1"/>
    <property type="match status" value="1"/>
</dbReference>
<dbReference type="InterPro" id="IPR008271">
    <property type="entry name" value="Ser/Thr_kinase_AS"/>
</dbReference>
<dbReference type="InterPro" id="IPR046349">
    <property type="entry name" value="C1-like_sf"/>
</dbReference>
<evidence type="ECO:0000256" key="13">
    <source>
        <dbReference type="PROSITE-ProRule" id="PRU10141"/>
    </source>
</evidence>
<dbReference type="GO" id="GO:0046872">
    <property type="term" value="F:metal ion binding"/>
    <property type="evidence" value="ECO:0007669"/>
    <property type="project" value="UniProtKB-KW"/>
</dbReference>
<keyword evidence="9" id="KW-0862">Zinc</keyword>
<accession>A0A7N6B594</accession>
<dbReference type="PROSITE" id="PS50081">
    <property type="entry name" value="ZF_DAG_PE_2"/>
    <property type="match status" value="1"/>
</dbReference>
<evidence type="ECO:0000259" key="16">
    <source>
        <dbReference type="PROSITE" id="PS50081"/>
    </source>
</evidence>
<dbReference type="Gene3D" id="1.10.510.10">
    <property type="entry name" value="Transferase(Phosphotransferase) domain 1"/>
    <property type="match status" value="1"/>
</dbReference>
<feature type="compositionally biased region" description="Basic and acidic residues" evidence="14">
    <location>
        <begin position="18"/>
        <end position="30"/>
    </location>
</feature>
<evidence type="ECO:0000259" key="17">
    <source>
        <dbReference type="PROSITE" id="PS50898"/>
    </source>
</evidence>
<keyword evidence="3" id="KW-0723">Serine/threonine-protein kinase</keyword>
<evidence type="ECO:0000256" key="2">
    <source>
        <dbReference type="ARBA" id="ARBA00012513"/>
    </source>
</evidence>
<dbReference type="InterPro" id="IPR017441">
    <property type="entry name" value="Protein_kinase_ATP_BS"/>
</dbReference>
<evidence type="ECO:0000256" key="14">
    <source>
        <dbReference type="SAM" id="MobiDB-lite"/>
    </source>
</evidence>
<evidence type="ECO:0000313" key="19">
    <source>
        <dbReference type="Proteomes" id="UP000265040"/>
    </source>
</evidence>
<feature type="domain" description="Phorbol-ester/DAG-type" evidence="16">
    <location>
        <begin position="248"/>
        <end position="294"/>
    </location>
</feature>
<dbReference type="PRINTS" id="PR00008">
    <property type="entry name" value="DAGPEDOMAIN"/>
</dbReference>
<protein>
    <recommendedName>
        <fullName evidence="2">non-specific serine/threonine protein kinase</fullName>
        <ecNumber evidence="2">2.7.11.1</ecNumber>
    </recommendedName>
</protein>
<dbReference type="FunFam" id="1.10.510.10:FF:000036">
    <property type="entry name" value="RAF proto-oncogene serine/threonine-protein kinase"/>
    <property type="match status" value="1"/>
</dbReference>
<sequence>MAALSSAESPPPVFNGDTAEREPGRERGLEELGAGLDSSCSSGIPGDPQDEEIWNIKQMIKLTQEHLEALLDKFGGEHNPPSIYLEAYEEYTSKLDALQQREQQLLEAMGNGADFSCSPSPVPALLDVKMAGCGVGAGAQAFSSAPNSLAVLQTPSDASRANPRSPQKPIVRVFLPNKQRTVVPARCGMTVRDSLKKALMMRGLIPECCAVYRIQDGEKKPIGWDTDISWLTGEELHVEVLENVPLTTHNFVRKTFFTLAFCDFCRKLLFQGFRCQTCGYKFHQRCSTEVPLMCVNYDHSICHTTVSPSKSIPIPPSFRPNEEDHRNQFGQRDRSSSAPNVHINTIEPVNIDVSLLAFLWDDSEKCVLLTQFSYTYVRGSTTGLSATPPASLPGSLTNVKVPQKSPCQQRERKSSSSSEDRNKMKTLGRRDSSDDWEIPEGQITLGQRIGSGSFGTVFKGKWHGDVAVKMLNVTAPTPQQLQAFKNEVGVLRKTRHVNILLFMGYTTKPQLAIVTQWCEGSSLYHHLHIIETKFEMIKLIDIARQTAQGMDYLHAKSIIHRDLKSNNIFLHDDLTVKIGDFGLATVKSRWSGSHQFEQLSGSILWMAPEVIRLQDKNPYSFQSDVYAFGIVLYELMSGALPYSNINNRDQIIFMVGRGYLSPDLSKVRSNCPKAMKRLMADCLKKKREERPLFPQILASIELLARSLPKIHRSASEPSLNRAGFQTEDFSLYACASPKTPIQAGGYGENTSFVTVLVKIQYIN</sequence>
<feature type="binding site" evidence="13">
    <location>
        <position position="469"/>
    </location>
    <ligand>
        <name>ATP</name>
        <dbReference type="ChEBI" id="CHEBI:30616"/>
    </ligand>
</feature>
<reference evidence="18" key="3">
    <citation type="submission" date="2025-09" db="UniProtKB">
        <authorList>
            <consortium name="Ensembl"/>
        </authorList>
    </citation>
    <scope>IDENTIFICATION</scope>
</reference>
<dbReference type="PANTHER" id="PTHR44329">
    <property type="entry name" value="SERINE/THREONINE-PROTEIN KINASE TNNI3K-RELATED"/>
    <property type="match status" value="1"/>
</dbReference>
<keyword evidence="19" id="KW-1185">Reference proteome</keyword>
<dbReference type="AlphaFoldDB" id="A0A7N6B594"/>